<dbReference type="NCBIfam" id="TIGR01975">
    <property type="entry name" value="isoAsp_dipep"/>
    <property type="match status" value="1"/>
</dbReference>
<dbReference type="SUPFAM" id="SSF51338">
    <property type="entry name" value="Composite domain of metallo-dependent hydrolases"/>
    <property type="match status" value="1"/>
</dbReference>
<proteinExistence type="inferred from homology"/>
<dbReference type="InterPro" id="IPR006680">
    <property type="entry name" value="Amidohydro-rel"/>
</dbReference>
<feature type="binding site" evidence="3">
    <location>
        <position position="100"/>
    </location>
    <ligand>
        <name>substrate</name>
    </ligand>
</feature>
<evidence type="ECO:0000313" key="6">
    <source>
        <dbReference type="EMBL" id="KPL61566.1"/>
    </source>
</evidence>
<feature type="binding site" evidence="3">
    <location>
        <begin position="69"/>
        <end position="71"/>
    </location>
    <ligand>
        <name>substrate</name>
    </ligand>
</feature>
<dbReference type="InterPro" id="IPR011059">
    <property type="entry name" value="Metal-dep_hydrolase_composite"/>
</dbReference>
<dbReference type="InterPro" id="IPR050378">
    <property type="entry name" value="Metallo-dep_Hydrolases_sf"/>
</dbReference>
<evidence type="ECO:0000256" key="1">
    <source>
        <dbReference type="PIRNR" id="PIRNR001238"/>
    </source>
</evidence>
<comment type="caution">
    <text evidence="6">The sequence shown here is derived from an EMBL/GenBank/DDBJ whole genome shotgun (WGS) entry which is preliminary data.</text>
</comment>
<feature type="binding site" evidence="3">
    <location>
        <position position="131"/>
    </location>
    <ligand>
        <name>substrate</name>
    </ligand>
</feature>
<evidence type="ECO:0000256" key="3">
    <source>
        <dbReference type="PIRSR" id="PIRSR001238-2"/>
    </source>
</evidence>
<dbReference type="PANTHER" id="PTHR11647">
    <property type="entry name" value="HYDRANTOINASE/DIHYDROPYRIMIDINASE FAMILY MEMBER"/>
    <property type="match status" value="1"/>
</dbReference>
<feature type="binding site" evidence="4">
    <location>
        <position position="196"/>
    </location>
    <ligand>
        <name>Zn(2+)</name>
        <dbReference type="ChEBI" id="CHEBI:29105"/>
        <label>2</label>
        <note>catalytic</note>
    </ligand>
</feature>
<dbReference type="GO" id="GO:0008237">
    <property type="term" value="F:metallopeptidase activity"/>
    <property type="evidence" value="ECO:0007669"/>
    <property type="project" value="UniProtKB-KW"/>
</dbReference>
<keyword evidence="1 4" id="KW-0862">Zinc</keyword>
<dbReference type="GO" id="GO:0046872">
    <property type="term" value="F:metal ion binding"/>
    <property type="evidence" value="ECO:0007669"/>
    <property type="project" value="UniProtKB-KW"/>
</dbReference>
<dbReference type="GO" id="GO:0006508">
    <property type="term" value="P:proteolysis"/>
    <property type="evidence" value="ECO:0007669"/>
    <property type="project" value="UniProtKB-KW"/>
</dbReference>
<dbReference type="InterPro" id="IPR010229">
    <property type="entry name" value="Pept_M38_dipep"/>
</dbReference>
<organism evidence="6 7">
    <name type="scientific">Rossellomorea vietnamensis</name>
    <dbReference type="NCBI Taxonomy" id="218284"/>
    <lineage>
        <taxon>Bacteria</taxon>
        <taxon>Bacillati</taxon>
        <taxon>Bacillota</taxon>
        <taxon>Bacilli</taxon>
        <taxon>Bacillales</taxon>
        <taxon>Bacillaceae</taxon>
        <taxon>Rossellomorea</taxon>
    </lineage>
</organism>
<dbReference type="Gene3D" id="2.30.40.10">
    <property type="entry name" value="Urease, subunit C, domain 1"/>
    <property type="match status" value="1"/>
</dbReference>
<keyword evidence="1" id="KW-0645">Protease</keyword>
<dbReference type="PANTHER" id="PTHR11647:SF1">
    <property type="entry name" value="COLLAPSIN RESPONSE MEDIATOR PROTEIN"/>
    <property type="match status" value="1"/>
</dbReference>
<dbReference type="GO" id="GO:0005737">
    <property type="term" value="C:cytoplasm"/>
    <property type="evidence" value="ECO:0007669"/>
    <property type="project" value="UniProtKB-SubCell"/>
</dbReference>
<dbReference type="EC" id="3.4.19.-" evidence="1"/>
<dbReference type="EMBL" id="LIXZ01000001">
    <property type="protein sequence ID" value="KPL61566.1"/>
    <property type="molecule type" value="Genomic_DNA"/>
</dbReference>
<dbReference type="PATRIC" id="fig|218284.4.peg.587"/>
<dbReference type="OrthoDB" id="9775607at2"/>
<comment type="PTM">
    <text evidence="1">Carboxylation allows a single lysine to coordinate two zinc ions.</text>
</comment>
<keyword evidence="1 6" id="KW-0378">Hydrolase</keyword>
<evidence type="ECO:0000256" key="2">
    <source>
        <dbReference type="PIRSR" id="PIRSR001238-1"/>
    </source>
</evidence>
<keyword evidence="1 4" id="KW-0479">Metal-binding</keyword>
<evidence type="ECO:0000313" key="7">
    <source>
        <dbReference type="Proteomes" id="UP000050398"/>
    </source>
</evidence>
<feature type="binding site" evidence="4">
    <location>
        <position position="225"/>
    </location>
    <ligand>
        <name>Zn(2+)</name>
        <dbReference type="ChEBI" id="CHEBI:29105"/>
        <label>2</label>
        <note>catalytic</note>
    </ligand>
</feature>
<keyword evidence="1" id="KW-0482">Metalloprotease</keyword>
<comment type="cofactor">
    <cofactor evidence="1 4">
        <name>Zn(2+)</name>
        <dbReference type="ChEBI" id="CHEBI:29105"/>
    </cofactor>
    <text evidence="1 4">Binds 2 Zn(2+) ions per subunit.</text>
</comment>
<dbReference type="eggNOG" id="COG0044">
    <property type="taxonomic scope" value="Bacteria"/>
</dbReference>
<protein>
    <recommendedName>
        <fullName evidence="1">Isoaspartyl dipeptidase</fullName>
        <ecNumber evidence="1">3.4.19.-</ecNumber>
    </recommendedName>
</protein>
<feature type="binding site" evidence="3">
    <location>
        <position position="164"/>
    </location>
    <ligand>
        <name>substrate</name>
    </ligand>
</feature>
<feature type="binding site" evidence="3">
    <location>
        <position position="290"/>
    </location>
    <ligand>
        <name>substrate</name>
    </ligand>
</feature>
<dbReference type="AlphaFoldDB" id="A0A0P6W9H2"/>
<dbReference type="Pfam" id="PF01979">
    <property type="entry name" value="Amidohydro_1"/>
    <property type="match status" value="1"/>
</dbReference>
<evidence type="ECO:0000259" key="5">
    <source>
        <dbReference type="Pfam" id="PF01979"/>
    </source>
</evidence>
<gene>
    <name evidence="6" type="ORF">AM506_02775</name>
</gene>
<dbReference type="PIRSF" id="PIRSF001238">
    <property type="entry name" value="IadA"/>
    <property type="match status" value="1"/>
</dbReference>
<dbReference type="Proteomes" id="UP000050398">
    <property type="component" value="Unassembled WGS sequence"/>
</dbReference>
<accession>A0A0P6W9H2</accession>
<reference evidence="6 7" key="1">
    <citation type="submission" date="2015-08" db="EMBL/GenBank/DDBJ databases">
        <title>Draft Genome Sequence of Bacillus vietnamensis UCD-SED5.</title>
        <authorList>
            <person name="Lee R.D."/>
            <person name="Jospin G."/>
            <person name="Lang J.M."/>
            <person name="Coil D.A."/>
            <person name="Eisen J.A."/>
        </authorList>
    </citation>
    <scope>NUCLEOTIDE SEQUENCE [LARGE SCALE GENOMIC DNA]</scope>
    <source>
        <strain evidence="6 7">UCD-SED5</strain>
    </source>
</reference>
<feature type="domain" description="Amidohydrolase-related" evidence="5">
    <location>
        <begin position="53"/>
        <end position="376"/>
    </location>
</feature>
<evidence type="ECO:0000256" key="4">
    <source>
        <dbReference type="PIRSR" id="PIRSR001238-3"/>
    </source>
</evidence>
<feature type="binding site" evidence="4">
    <location>
        <position position="64"/>
    </location>
    <ligand>
        <name>Zn(2+)</name>
        <dbReference type="ChEBI" id="CHEBI:29105"/>
        <label>1</label>
        <note>catalytic</note>
    </ligand>
</feature>
<dbReference type="RefSeq" id="WP_060670552.1">
    <property type="nucleotide sequence ID" value="NZ_LIXZ01000001.1"/>
</dbReference>
<dbReference type="SUPFAM" id="SSF51556">
    <property type="entry name" value="Metallo-dependent hydrolases"/>
    <property type="match status" value="1"/>
</dbReference>
<sequence length="390" mass="41922">MLTLIQNGEVYAPAYLGKKDILLVGDKIGFIEDHIELPDSFVDIKVVDATGKFVVPGFIDSHVHIIGGGGEGSFRTRTPEIQLSQATLAGITTLVGVIGTDGTTRTMASLIAKAKGLEEEGITCYTQTGSYQVPLKTLTGKIEDDIILVDRIIGVGEVAIADHRSSQPTVNELAKIASAARIGGMLSGKAGIVNVHVGDSHDHLGLLEEIVETTDIPIKQFYPTHINRNAHLFEAGIRYAQKGGYVDFTTSTIPQFLEDGEVKCSKALKHMLDAGVPVEQITYTSDGQASLPDFDGDGELIGLQIGQVSSLYNEVKDAVLVERIPLETAIKVITSNPAKILKLKHKGHVEVERDADLVLLDNDSLEVRSVFARGKLMVDNGEAVVKGTFE</sequence>
<feature type="active site" description="Proton acceptor" evidence="2">
    <location>
        <position position="286"/>
    </location>
</feature>
<dbReference type="Gene3D" id="3.20.20.140">
    <property type="entry name" value="Metal-dependent hydrolases"/>
    <property type="match status" value="1"/>
</dbReference>
<feature type="binding site" evidence="3">
    <location>
        <position position="228"/>
    </location>
    <ligand>
        <name>substrate</name>
    </ligand>
</feature>
<feature type="binding site" evidence="4">
    <location>
        <position position="286"/>
    </location>
    <ligand>
        <name>Zn(2+)</name>
        <dbReference type="ChEBI" id="CHEBI:29105"/>
        <label>1</label>
        <note>catalytic</note>
    </ligand>
</feature>
<comment type="similarity">
    <text evidence="1">Belongs to the peptidase M38 family.</text>
</comment>
<dbReference type="GO" id="GO:0016810">
    <property type="term" value="F:hydrolase activity, acting on carbon-nitrogen (but not peptide) bonds"/>
    <property type="evidence" value="ECO:0007669"/>
    <property type="project" value="InterPro"/>
</dbReference>
<dbReference type="GO" id="GO:0008798">
    <property type="term" value="F:beta-aspartyl-peptidase activity"/>
    <property type="evidence" value="ECO:0007669"/>
    <property type="project" value="InterPro"/>
</dbReference>
<name>A0A0P6W9H2_9BACI</name>
<dbReference type="InterPro" id="IPR032466">
    <property type="entry name" value="Metal_Hydrolase"/>
</dbReference>
<comment type="subcellular location">
    <subcellularLocation>
        <location evidence="1">Cytoplasm</location>
    </subcellularLocation>
</comment>
<comment type="function">
    <text evidence="1">Catalyzes the hydrolytic cleavage of a subset of L-isoaspartyl (L-beta-aspartyl) dipeptides. Used to degrade proteins damaged by L-isoaspartyl residues formation.</text>
</comment>
<feature type="binding site" evidence="4">
    <location>
        <position position="62"/>
    </location>
    <ligand>
        <name>Zn(2+)</name>
        <dbReference type="ChEBI" id="CHEBI:29105"/>
        <label>1</label>
        <note>catalytic</note>
    </ligand>
</feature>